<feature type="domain" description="ANTAR" evidence="9">
    <location>
        <begin position="139"/>
        <end position="200"/>
    </location>
</feature>
<dbReference type="CDD" id="cd00130">
    <property type="entry name" value="PAS"/>
    <property type="match status" value="1"/>
</dbReference>
<keyword evidence="3" id="KW-0597">Phosphoprotein</keyword>
<dbReference type="Pfam" id="PF08447">
    <property type="entry name" value="PAS_3"/>
    <property type="match status" value="1"/>
</dbReference>
<proteinExistence type="predicted"/>
<comment type="caution">
    <text evidence="10">The sequence shown here is derived from an EMBL/GenBank/DDBJ whole genome shotgun (WGS) entry which is preliminary data.</text>
</comment>
<sequence length="236" mass="26347">MRPGRVQRAAGDAVDSGELLGSSAPPQGGSFRFYLDGERWQWSDPVARMHGYQPGEVTPTTELLLSHKHPDDQPQVAALFDKMIHAGEPFSSKHRIIDTDGRIHHVIVVGDRMLDENDRVIGTSGYYIDVTESLETDPREYNQALTEAVAELTKSRAVIEQAKGALMLVYGISSERAFGILTWRSQETNTKLRTLAERFVDALAAEAILPVPFRARFDHLLLTAHERTNPQVRTTD</sequence>
<evidence type="ECO:0000313" key="11">
    <source>
        <dbReference type="Proteomes" id="UP000287519"/>
    </source>
</evidence>
<feature type="domain" description="PAS" evidence="7">
    <location>
        <begin position="42"/>
        <end position="87"/>
    </location>
</feature>
<reference evidence="10 11" key="1">
    <citation type="submission" date="2018-11" db="EMBL/GenBank/DDBJ databases">
        <title>Microbial catabolism of amino acid.</title>
        <authorList>
            <person name="Hibi M."/>
            <person name="Ogawa J."/>
        </authorList>
    </citation>
    <scope>NUCLEOTIDE SEQUENCE [LARGE SCALE GENOMIC DNA]</scope>
    <source>
        <strain evidence="10 11">C31-06</strain>
    </source>
</reference>
<dbReference type="InterPro" id="IPR005561">
    <property type="entry name" value="ANTAR"/>
</dbReference>
<dbReference type="PANTHER" id="PTHR43304">
    <property type="entry name" value="PHYTOCHROME-LIKE PROTEIN CPH1"/>
    <property type="match status" value="1"/>
</dbReference>
<dbReference type="OrthoDB" id="3787288at2"/>
<gene>
    <name evidence="10" type="ORF">Rhow_002993</name>
</gene>
<evidence type="ECO:0000256" key="2">
    <source>
        <dbReference type="ARBA" id="ARBA00012438"/>
    </source>
</evidence>
<evidence type="ECO:0000256" key="4">
    <source>
        <dbReference type="ARBA" id="ARBA00022679"/>
    </source>
</evidence>
<dbReference type="InterPro" id="IPR036388">
    <property type="entry name" value="WH-like_DNA-bd_sf"/>
</dbReference>
<dbReference type="PROSITE" id="PS50112">
    <property type="entry name" value="PAS"/>
    <property type="match status" value="1"/>
</dbReference>
<dbReference type="InterPro" id="IPR000014">
    <property type="entry name" value="PAS"/>
</dbReference>
<keyword evidence="11" id="KW-1185">Reference proteome</keyword>
<dbReference type="SMART" id="SM01012">
    <property type="entry name" value="ANTAR"/>
    <property type="match status" value="1"/>
</dbReference>
<evidence type="ECO:0000313" key="10">
    <source>
        <dbReference type="EMBL" id="GCE39469.1"/>
    </source>
</evidence>
<name>A0A402C797_RHOWR</name>
<evidence type="ECO:0000259" key="9">
    <source>
        <dbReference type="PROSITE" id="PS50921"/>
    </source>
</evidence>
<dbReference type="NCBIfam" id="TIGR00229">
    <property type="entry name" value="sensory_box"/>
    <property type="match status" value="1"/>
</dbReference>
<dbReference type="PROSITE" id="PS50921">
    <property type="entry name" value="ANTAR"/>
    <property type="match status" value="1"/>
</dbReference>
<dbReference type="EC" id="2.7.13.3" evidence="2"/>
<dbReference type="RefSeq" id="WP_124391882.1">
    <property type="nucleotide sequence ID" value="NZ_BHYM01000027.1"/>
</dbReference>
<dbReference type="Gene3D" id="1.10.10.10">
    <property type="entry name" value="Winged helix-like DNA-binding domain superfamily/Winged helix DNA-binding domain"/>
    <property type="match status" value="1"/>
</dbReference>
<evidence type="ECO:0000256" key="3">
    <source>
        <dbReference type="ARBA" id="ARBA00022553"/>
    </source>
</evidence>
<accession>A0A402C797</accession>
<organism evidence="10 11">
    <name type="scientific">Rhodococcus wratislaviensis</name>
    <name type="common">Tsukamurella wratislaviensis</name>
    <dbReference type="NCBI Taxonomy" id="44752"/>
    <lineage>
        <taxon>Bacteria</taxon>
        <taxon>Bacillati</taxon>
        <taxon>Actinomycetota</taxon>
        <taxon>Actinomycetes</taxon>
        <taxon>Mycobacteriales</taxon>
        <taxon>Nocardiaceae</taxon>
        <taxon>Rhodococcus</taxon>
    </lineage>
</organism>
<evidence type="ECO:0000259" key="7">
    <source>
        <dbReference type="PROSITE" id="PS50112"/>
    </source>
</evidence>
<evidence type="ECO:0000256" key="6">
    <source>
        <dbReference type="SAM" id="MobiDB-lite"/>
    </source>
</evidence>
<keyword evidence="5" id="KW-0418">Kinase</keyword>
<dbReference type="PROSITE" id="PS50113">
    <property type="entry name" value="PAC"/>
    <property type="match status" value="1"/>
</dbReference>
<dbReference type="Gene3D" id="2.10.70.100">
    <property type="match status" value="1"/>
</dbReference>
<keyword evidence="4" id="KW-0808">Transferase</keyword>
<dbReference type="AlphaFoldDB" id="A0A402C797"/>
<comment type="catalytic activity">
    <reaction evidence="1">
        <text>ATP + protein L-histidine = ADP + protein N-phospho-L-histidine.</text>
        <dbReference type="EC" id="2.7.13.3"/>
    </reaction>
</comment>
<feature type="domain" description="PAC" evidence="8">
    <location>
        <begin position="90"/>
        <end position="142"/>
    </location>
</feature>
<dbReference type="PANTHER" id="PTHR43304:SF1">
    <property type="entry name" value="PAC DOMAIN-CONTAINING PROTEIN"/>
    <property type="match status" value="1"/>
</dbReference>
<protein>
    <recommendedName>
        <fullName evidence="2">histidine kinase</fullName>
        <ecNumber evidence="2">2.7.13.3</ecNumber>
    </recommendedName>
</protein>
<dbReference type="Gene3D" id="3.30.450.20">
    <property type="entry name" value="PAS domain"/>
    <property type="match status" value="1"/>
</dbReference>
<dbReference type="EMBL" id="BHYM01000027">
    <property type="protein sequence ID" value="GCE39469.1"/>
    <property type="molecule type" value="Genomic_DNA"/>
</dbReference>
<dbReference type="InterPro" id="IPR052162">
    <property type="entry name" value="Sensor_kinase/Photoreceptor"/>
</dbReference>
<dbReference type="InterPro" id="IPR000700">
    <property type="entry name" value="PAS-assoc_C"/>
</dbReference>
<dbReference type="Proteomes" id="UP000287519">
    <property type="component" value="Unassembled WGS sequence"/>
</dbReference>
<dbReference type="GO" id="GO:0003723">
    <property type="term" value="F:RNA binding"/>
    <property type="evidence" value="ECO:0007669"/>
    <property type="project" value="InterPro"/>
</dbReference>
<evidence type="ECO:0000259" key="8">
    <source>
        <dbReference type="PROSITE" id="PS50113"/>
    </source>
</evidence>
<evidence type="ECO:0000256" key="1">
    <source>
        <dbReference type="ARBA" id="ARBA00000085"/>
    </source>
</evidence>
<dbReference type="Pfam" id="PF03861">
    <property type="entry name" value="ANTAR"/>
    <property type="match status" value="1"/>
</dbReference>
<dbReference type="InterPro" id="IPR013655">
    <property type="entry name" value="PAS_fold_3"/>
</dbReference>
<feature type="region of interest" description="Disordered" evidence="6">
    <location>
        <begin position="1"/>
        <end position="24"/>
    </location>
</feature>
<dbReference type="InterPro" id="IPR035965">
    <property type="entry name" value="PAS-like_dom_sf"/>
</dbReference>
<dbReference type="SUPFAM" id="SSF55785">
    <property type="entry name" value="PYP-like sensor domain (PAS domain)"/>
    <property type="match status" value="1"/>
</dbReference>
<dbReference type="GO" id="GO:0004673">
    <property type="term" value="F:protein histidine kinase activity"/>
    <property type="evidence" value="ECO:0007669"/>
    <property type="project" value="UniProtKB-EC"/>
</dbReference>
<evidence type="ECO:0000256" key="5">
    <source>
        <dbReference type="ARBA" id="ARBA00022777"/>
    </source>
</evidence>